<evidence type="ECO:0008006" key="5">
    <source>
        <dbReference type="Google" id="ProtNLM"/>
    </source>
</evidence>
<evidence type="ECO:0000256" key="1">
    <source>
        <dbReference type="SAM" id="MobiDB-lite"/>
    </source>
</evidence>
<sequence length="88" mass="9042">MDHSAHAGHGDHGSGHGNHAGQGDHVGQFRRLFWINLVIAVPVVALSPMFAMLIGYSVPGWAGWALRRSAPSCTSGAAGRSSPGPSAS</sequence>
<proteinExistence type="predicted"/>
<accession>A0ABQ6HW01</accession>
<dbReference type="EMBL" id="BSUJ01000003">
    <property type="protein sequence ID" value="GMA22053.1"/>
    <property type="molecule type" value="Genomic_DNA"/>
</dbReference>
<feature type="region of interest" description="Disordered" evidence="1">
    <location>
        <begin position="1"/>
        <end position="22"/>
    </location>
</feature>
<evidence type="ECO:0000313" key="4">
    <source>
        <dbReference type="Proteomes" id="UP001157109"/>
    </source>
</evidence>
<keyword evidence="2" id="KW-0812">Transmembrane</keyword>
<feature type="compositionally biased region" description="Basic and acidic residues" evidence="1">
    <location>
        <begin position="1"/>
        <end position="14"/>
    </location>
</feature>
<comment type="caution">
    <text evidence="3">The sequence shown here is derived from an EMBL/GenBank/DDBJ whole genome shotgun (WGS) entry which is preliminary data.</text>
</comment>
<dbReference type="Proteomes" id="UP001157109">
    <property type="component" value="Unassembled WGS sequence"/>
</dbReference>
<organism evidence="3 4">
    <name type="scientific">Arsenicicoccus piscis</name>
    <dbReference type="NCBI Taxonomy" id="673954"/>
    <lineage>
        <taxon>Bacteria</taxon>
        <taxon>Bacillati</taxon>
        <taxon>Actinomycetota</taxon>
        <taxon>Actinomycetes</taxon>
        <taxon>Micrococcales</taxon>
        <taxon>Intrasporangiaceae</taxon>
        <taxon>Arsenicicoccus</taxon>
    </lineage>
</organism>
<protein>
    <recommendedName>
        <fullName evidence="5">Heavy metal translocating P-type ATPase</fullName>
    </recommendedName>
</protein>
<feature type="transmembrane region" description="Helical" evidence="2">
    <location>
        <begin position="33"/>
        <end position="58"/>
    </location>
</feature>
<reference evidence="4" key="1">
    <citation type="journal article" date="2019" name="Int. J. Syst. Evol. Microbiol.">
        <title>The Global Catalogue of Microorganisms (GCM) 10K type strain sequencing project: providing services to taxonomists for standard genome sequencing and annotation.</title>
        <authorList>
            <consortium name="The Broad Institute Genomics Platform"/>
            <consortium name="The Broad Institute Genome Sequencing Center for Infectious Disease"/>
            <person name="Wu L."/>
            <person name="Ma J."/>
        </authorList>
    </citation>
    <scope>NUCLEOTIDE SEQUENCE [LARGE SCALE GENOMIC DNA]</scope>
    <source>
        <strain evidence="4">NBRC 105830</strain>
    </source>
</reference>
<evidence type="ECO:0000256" key="2">
    <source>
        <dbReference type="SAM" id="Phobius"/>
    </source>
</evidence>
<evidence type="ECO:0000313" key="3">
    <source>
        <dbReference type="EMBL" id="GMA22053.1"/>
    </source>
</evidence>
<keyword evidence="2" id="KW-0472">Membrane</keyword>
<gene>
    <name evidence="3" type="ORF">GCM10025862_40750</name>
</gene>
<keyword evidence="4" id="KW-1185">Reference proteome</keyword>
<keyword evidence="2" id="KW-1133">Transmembrane helix</keyword>
<name>A0ABQ6HW01_9MICO</name>